<evidence type="ECO:0000256" key="1">
    <source>
        <dbReference type="ARBA" id="ARBA00009649"/>
    </source>
</evidence>
<feature type="domain" description="Tyrosine specific protein phosphatases" evidence="3">
    <location>
        <begin position="226"/>
        <end position="305"/>
    </location>
</feature>
<evidence type="ECO:0000313" key="5">
    <source>
        <dbReference type="Proteomes" id="UP000774326"/>
    </source>
</evidence>
<feature type="domain" description="Tyrosine-protein phosphatase" evidence="2">
    <location>
        <begin position="16"/>
        <end position="314"/>
    </location>
</feature>
<dbReference type="PANTHER" id="PTHR19134">
    <property type="entry name" value="RECEPTOR-TYPE TYROSINE-PROTEIN PHOSPHATASE"/>
    <property type="match status" value="1"/>
</dbReference>
<dbReference type="InterPro" id="IPR000242">
    <property type="entry name" value="PTP_cat"/>
</dbReference>
<dbReference type="InterPro" id="IPR000387">
    <property type="entry name" value="Tyr_Pase_dom"/>
</dbReference>
<name>A0A9P8TQ52_WICPI</name>
<evidence type="ECO:0000313" key="4">
    <source>
        <dbReference type="EMBL" id="KAH3687828.1"/>
    </source>
</evidence>
<evidence type="ECO:0000259" key="2">
    <source>
        <dbReference type="PROSITE" id="PS50055"/>
    </source>
</evidence>
<protein>
    <recommendedName>
        <fullName evidence="6">Protein-tyrosine-phosphatase</fullName>
    </recommendedName>
</protein>
<organism evidence="4 5">
    <name type="scientific">Wickerhamomyces pijperi</name>
    <name type="common">Yeast</name>
    <name type="synonym">Pichia pijperi</name>
    <dbReference type="NCBI Taxonomy" id="599730"/>
    <lineage>
        <taxon>Eukaryota</taxon>
        <taxon>Fungi</taxon>
        <taxon>Dikarya</taxon>
        <taxon>Ascomycota</taxon>
        <taxon>Saccharomycotina</taxon>
        <taxon>Saccharomycetes</taxon>
        <taxon>Phaffomycetales</taxon>
        <taxon>Wickerhamomycetaceae</taxon>
        <taxon>Wickerhamomyces</taxon>
    </lineage>
</organism>
<dbReference type="InterPro" id="IPR003595">
    <property type="entry name" value="Tyr_Pase_cat"/>
</dbReference>
<gene>
    <name evidence="4" type="ORF">WICPIJ_001203</name>
</gene>
<dbReference type="Gene3D" id="3.90.190.10">
    <property type="entry name" value="Protein tyrosine phosphatase superfamily"/>
    <property type="match status" value="1"/>
</dbReference>
<dbReference type="EMBL" id="JAEUBG010000610">
    <property type="protein sequence ID" value="KAH3687828.1"/>
    <property type="molecule type" value="Genomic_DNA"/>
</dbReference>
<dbReference type="PANTHER" id="PTHR19134:SF449">
    <property type="entry name" value="TYROSINE-PROTEIN PHOSPHATASE 1"/>
    <property type="match status" value="1"/>
</dbReference>
<dbReference type="InterPro" id="IPR029021">
    <property type="entry name" value="Prot-tyrosine_phosphatase-like"/>
</dbReference>
<dbReference type="SUPFAM" id="SSF52799">
    <property type="entry name" value="(Phosphotyrosine protein) phosphatases II"/>
    <property type="match status" value="1"/>
</dbReference>
<dbReference type="OrthoDB" id="10253954at2759"/>
<dbReference type="InterPro" id="IPR016130">
    <property type="entry name" value="Tyr_Pase_AS"/>
</dbReference>
<dbReference type="PROSITE" id="PS50056">
    <property type="entry name" value="TYR_PHOSPHATASE_2"/>
    <property type="match status" value="1"/>
</dbReference>
<dbReference type="GO" id="GO:0004725">
    <property type="term" value="F:protein tyrosine phosphatase activity"/>
    <property type="evidence" value="ECO:0007669"/>
    <property type="project" value="InterPro"/>
</dbReference>
<proteinExistence type="inferred from homology"/>
<comment type="caution">
    <text evidence="4">The sequence shown here is derived from an EMBL/GenBank/DDBJ whole genome shotgun (WGS) entry which is preliminary data.</text>
</comment>
<sequence length="321" mass="37103">MMVRVPEYLKQSHDQLQRKFTAINKIEDAIIDQALSTPTSETISHTLNASLQRHNRFKNRYSNVFPYDQNRVKLKNVRDPLTDDYINASYIRLVSKSGRDTFSYISTQGPTSVTELDFWTMISEIEGDQLNIVMLTPYEENGREKCFNYLQRLYPGSTSTSTCFGSTTHSNSFQFKLNDISKSESLQVVNFTLSVLSRDETSIIRTKTITHYHVLDWDDFGKPNEWKTLHTISQAINSKNNKIPTVVHCSAGVGRSGTFIVLDYLFNSPLEDLVDVDRDEDVIYDTVKELRQFRVMMVQSFNQYNFLYSALLQFIENLSKN</sequence>
<comment type="similarity">
    <text evidence="1">Belongs to the protein-tyrosine phosphatase family. Non-receptor class subfamily.</text>
</comment>
<dbReference type="Pfam" id="PF00102">
    <property type="entry name" value="Y_phosphatase"/>
    <property type="match status" value="1"/>
</dbReference>
<dbReference type="SMART" id="SM00194">
    <property type="entry name" value="PTPc"/>
    <property type="match status" value="1"/>
</dbReference>
<reference evidence="4" key="2">
    <citation type="submission" date="2021-01" db="EMBL/GenBank/DDBJ databases">
        <authorList>
            <person name="Schikora-Tamarit M.A."/>
        </authorList>
    </citation>
    <scope>NUCLEOTIDE SEQUENCE</scope>
    <source>
        <strain evidence="4">CBS2887</strain>
    </source>
</reference>
<evidence type="ECO:0000259" key="3">
    <source>
        <dbReference type="PROSITE" id="PS50056"/>
    </source>
</evidence>
<reference evidence="4" key="1">
    <citation type="journal article" date="2021" name="Open Biol.">
        <title>Shared evolutionary footprints suggest mitochondrial oxidative damage underlies multiple complex I losses in fungi.</title>
        <authorList>
            <person name="Schikora-Tamarit M.A."/>
            <person name="Marcet-Houben M."/>
            <person name="Nosek J."/>
            <person name="Gabaldon T."/>
        </authorList>
    </citation>
    <scope>NUCLEOTIDE SEQUENCE</scope>
    <source>
        <strain evidence="4">CBS2887</strain>
    </source>
</reference>
<dbReference type="AlphaFoldDB" id="A0A9P8TQ52"/>
<dbReference type="SMART" id="SM00404">
    <property type="entry name" value="PTPc_motif"/>
    <property type="match status" value="1"/>
</dbReference>
<evidence type="ECO:0008006" key="6">
    <source>
        <dbReference type="Google" id="ProtNLM"/>
    </source>
</evidence>
<dbReference type="Proteomes" id="UP000774326">
    <property type="component" value="Unassembled WGS sequence"/>
</dbReference>
<dbReference type="InterPro" id="IPR050348">
    <property type="entry name" value="Protein-Tyr_Phosphatase"/>
</dbReference>
<keyword evidence="5" id="KW-1185">Reference proteome</keyword>
<dbReference type="PRINTS" id="PR00700">
    <property type="entry name" value="PRTYPHPHTASE"/>
</dbReference>
<dbReference type="PROSITE" id="PS00383">
    <property type="entry name" value="TYR_PHOSPHATASE_1"/>
    <property type="match status" value="1"/>
</dbReference>
<dbReference type="PROSITE" id="PS50055">
    <property type="entry name" value="TYR_PHOSPHATASE_PTP"/>
    <property type="match status" value="1"/>
</dbReference>
<accession>A0A9P8TQ52</accession>